<feature type="transmembrane region" description="Helical" evidence="8">
    <location>
        <begin position="12"/>
        <end position="33"/>
    </location>
</feature>
<evidence type="ECO:0000313" key="11">
    <source>
        <dbReference type="Proteomes" id="UP000030437"/>
    </source>
</evidence>
<dbReference type="EMBL" id="JPVP01000059">
    <property type="protein sequence ID" value="KGR82577.1"/>
    <property type="molecule type" value="Genomic_DNA"/>
</dbReference>
<proteinExistence type="inferred from homology"/>
<comment type="similarity">
    <text evidence="2">Belongs to the major facilitator superfamily.</text>
</comment>
<feature type="transmembrane region" description="Helical" evidence="8">
    <location>
        <begin position="369"/>
        <end position="389"/>
    </location>
</feature>
<reference evidence="10 11" key="1">
    <citation type="submission" date="2014-02" db="EMBL/GenBank/DDBJ databases">
        <title>Draft genome sequence of Lysinibacillus odysseyi NBRC 100172.</title>
        <authorList>
            <person name="Zhang F."/>
            <person name="Wang G."/>
            <person name="Zhang L."/>
        </authorList>
    </citation>
    <scope>NUCLEOTIDE SEQUENCE [LARGE SCALE GENOMIC DNA]</scope>
    <source>
        <strain evidence="10 11">NBRC 100172</strain>
    </source>
</reference>
<evidence type="ECO:0000256" key="6">
    <source>
        <dbReference type="ARBA" id="ARBA00022989"/>
    </source>
</evidence>
<evidence type="ECO:0000313" key="10">
    <source>
        <dbReference type="EMBL" id="KGR82577.1"/>
    </source>
</evidence>
<sequence>MKGYSPESRSYWMIVLSLGLASMLIFAVMYSVQPLLPLYTEEFNISISAASLTMSLPTISLIAGLIILGFLSDRHGRVLFIKLSVFLSLLTFICIPFTHSFGMIAAIRFVQGFMLAGVPAAALAYIAEEIDAKYSALATAFYISCNALGGMIGRVVTAYVSEHQTWQHAIFYLSTFGAVVCIFVFFALPKSKNFSPGVRKLKTDFLGFYGHMKNPLLLLMFGLGITLQMSFTGMWTYLPFHLTEPPYGMSLDTISALYFAYGFGIIGAPTASYLSNRFSLQSLRNGAIVVLLVGLALTLTPAVPGIIAGLCIACFGFFTAHSLTASTVSSTAQTQKGLASSLYLVSYYIGVASGSTLLSPIWSSLNWNGLVIFTIAVPLFYTLFLHFSLKKRPSKM</sequence>
<feature type="transmembrane region" description="Helical" evidence="8">
    <location>
        <begin position="258"/>
        <end position="275"/>
    </location>
</feature>
<evidence type="ECO:0000256" key="2">
    <source>
        <dbReference type="ARBA" id="ARBA00008335"/>
    </source>
</evidence>
<dbReference type="PANTHER" id="PTHR43271">
    <property type="entry name" value="BLL2771 PROTEIN"/>
    <property type="match status" value="1"/>
</dbReference>
<dbReference type="PANTHER" id="PTHR43271:SF1">
    <property type="entry name" value="INNER MEMBRANE TRANSPORT PROTEIN YNFM"/>
    <property type="match status" value="1"/>
</dbReference>
<dbReference type="InterPro" id="IPR020846">
    <property type="entry name" value="MFS_dom"/>
</dbReference>
<feature type="domain" description="Major facilitator superfamily (MFS) profile" evidence="9">
    <location>
        <begin position="14"/>
        <end position="393"/>
    </location>
</feature>
<dbReference type="Gene3D" id="1.20.1250.20">
    <property type="entry name" value="MFS general substrate transporter like domains"/>
    <property type="match status" value="1"/>
</dbReference>
<feature type="transmembrane region" description="Helical" evidence="8">
    <location>
        <begin position="216"/>
        <end position="238"/>
    </location>
</feature>
<feature type="transmembrane region" description="Helical" evidence="8">
    <location>
        <begin position="105"/>
        <end position="127"/>
    </location>
</feature>
<feature type="transmembrane region" description="Helical" evidence="8">
    <location>
        <begin position="45"/>
        <end position="71"/>
    </location>
</feature>
<keyword evidence="11" id="KW-1185">Reference proteome</keyword>
<gene>
    <name evidence="10" type="ORF">CD32_17070</name>
</gene>
<keyword evidence="5 8" id="KW-0812">Transmembrane</keyword>
<protein>
    <recommendedName>
        <fullName evidence="9">Major facilitator superfamily (MFS) profile domain-containing protein</fullName>
    </recommendedName>
</protein>
<organism evidence="10 11">
    <name type="scientific">Lysinibacillus odysseyi 34hs-1 = NBRC 100172</name>
    <dbReference type="NCBI Taxonomy" id="1220589"/>
    <lineage>
        <taxon>Bacteria</taxon>
        <taxon>Bacillati</taxon>
        <taxon>Bacillota</taxon>
        <taxon>Bacilli</taxon>
        <taxon>Bacillales</taxon>
        <taxon>Bacillaceae</taxon>
        <taxon>Lysinibacillus</taxon>
    </lineage>
</organism>
<keyword evidence="6 8" id="KW-1133">Transmembrane helix</keyword>
<dbReference type="SUPFAM" id="SSF103473">
    <property type="entry name" value="MFS general substrate transporter"/>
    <property type="match status" value="1"/>
</dbReference>
<feature type="transmembrane region" description="Helical" evidence="8">
    <location>
        <begin position="169"/>
        <end position="188"/>
    </location>
</feature>
<dbReference type="STRING" id="1220589.CD32_17070"/>
<comment type="subcellular location">
    <subcellularLocation>
        <location evidence="1">Cell membrane</location>
        <topology evidence="1">Multi-pass membrane protein</topology>
    </subcellularLocation>
</comment>
<accession>A0A0A3J686</accession>
<dbReference type="GO" id="GO:0022857">
    <property type="term" value="F:transmembrane transporter activity"/>
    <property type="evidence" value="ECO:0007669"/>
    <property type="project" value="InterPro"/>
</dbReference>
<dbReference type="InterPro" id="IPR036259">
    <property type="entry name" value="MFS_trans_sf"/>
</dbReference>
<feature type="transmembrane region" description="Helical" evidence="8">
    <location>
        <begin position="341"/>
        <end position="363"/>
    </location>
</feature>
<dbReference type="CDD" id="cd17324">
    <property type="entry name" value="MFS_NepI_like"/>
    <property type="match status" value="1"/>
</dbReference>
<feature type="transmembrane region" description="Helical" evidence="8">
    <location>
        <begin position="306"/>
        <end position="329"/>
    </location>
</feature>
<feature type="transmembrane region" description="Helical" evidence="8">
    <location>
        <begin position="134"/>
        <end position="157"/>
    </location>
</feature>
<comment type="caution">
    <text evidence="10">The sequence shown here is derived from an EMBL/GenBank/DDBJ whole genome shotgun (WGS) entry which is preliminary data.</text>
</comment>
<dbReference type="Proteomes" id="UP000030437">
    <property type="component" value="Unassembled WGS sequence"/>
</dbReference>
<keyword evidence="3" id="KW-0813">Transport</keyword>
<dbReference type="GO" id="GO:0005886">
    <property type="term" value="C:plasma membrane"/>
    <property type="evidence" value="ECO:0007669"/>
    <property type="project" value="UniProtKB-SubCell"/>
</dbReference>
<evidence type="ECO:0000256" key="1">
    <source>
        <dbReference type="ARBA" id="ARBA00004651"/>
    </source>
</evidence>
<dbReference type="Pfam" id="PF07690">
    <property type="entry name" value="MFS_1"/>
    <property type="match status" value="1"/>
</dbReference>
<name>A0A0A3J686_9BACI</name>
<evidence type="ECO:0000256" key="7">
    <source>
        <dbReference type="ARBA" id="ARBA00023136"/>
    </source>
</evidence>
<evidence type="ECO:0000256" key="5">
    <source>
        <dbReference type="ARBA" id="ARBA00022692"/>
    </source>
</evidence>
<evidence type="ECO:0000256" key="8">
    <source>
        <dbReference type="SAM" id="Phobius"/>
    </source>
</evidence>
<dbReference type="RefSeq" id="WP_036156879.1">
    <property type="nucleotide sequence ID" value="NZ_AVCX01000002.1"/>
</dbReference>
<keyword evidence="7 8" id="KW-0472">Membrane</keyword>
<feature type="transmembrane region" description="Helical" evidence="8">
    <location>
        <begin position="78"/>
        <end position="99"/>
    </location>
</feature>
<evidence type="ECO:0000256" key="3">
    <source>
        <dbReference type="ARBA" id="ARBA00022448"/>
    </source>
</evidence>
<feature type="transmembrane region" description="Helical" evidence="8">
    <location>
        <begin position="282"/>
        <end position="300"/>
    </location>
</feature>
<dbReference type="InterPro" id="IPR011701">
    <property type="entry name" value="MFS"/>
</dbReference>
<evidence type="ECO:0000256" key="4">
    <source>
        <dbReference type="ARBA" id="ARBA00022475"/>
    </source>
</evidence>
<dbReference type="AlphaFoldDB" id="A0A0A3J686"/>
<evidence type="ECO:0000259" key="9">
    <source>
        <dbReference type="PROSITE" id="PS50850"/>
    </source>
</evidence>
<dbReference type="PROSITE" id="PS50850">
    <property type="entry name" value="MFS"/>
    <property type="match status" value="1"/>
</dbReference>
<dbReference type="eggNOG" id="COG2814">
    <property type="taxonomic scope" value="Bacteria"/>
</dbReference>
<keyword evidence="4" id="KW-1003">Cell membrane</keyword>